<proteinExistence type="predicted"/>
<protein>
    <recommendedName>
        <fullName evidence="4">PARP catalytic domain-containing protein</fullName>
    </recommendedName>
</protein>
<dbReference type="Gene3D" id="3.90.228.10">
    <property type="match status" value="1"/>
</dbReference>
<feature type="compositionally biased region" description="Polar residues" evidence="2">
    <location>
        <begin position="1227"/>
        <end position="1236"/>
    </location>
</feature>
<feature type="region of interest" description="Disordered" evidence="2">
    <location>
        <begin position="1273"/>
        <end position="1303"/>
    </location>
</feature>
<reference evidence="3" key="1">
    <citation type="submission" date="2014-11" db="EMBL/GenBank/DDBJ databases">
        <authorList>
            <person name="Otto D Thomas"/>
            <person name="Naeem Raeece"/>
        </authorList>
    </citation>
    <scope>NUCLEOTIDE SEQUENCE</scope>
</reference>
<gene>
    <name evidence="3" type="ORF">Cvel_19759</name>
</gene>
<sequence>MNVQELQVEMAEAAHWMEPSAQRYSNTKRLDLQQIADMAKTLISKEINKFGLSKPREPTLFSGEVSIEPVLYSSKRRAAVFTQICAELADEKAQDSHLPMLSFHSAPHPDTLSKIIRNGFLCPGDLDPETGEPLQTAHGAAFGHGVYSSTSLAFSAHFGFSDQTRQSVFLVNLVAMGRCRFPEVADPRKPPRRRAVPVGRRFQDWQEGTEWDSFVLPQGEVVVSADKRAVLPLLRVTVDTNFSYDLRGVVGSANWFIRMQEQKEREKDRKREKEEAEANEERVLYFHVCLDYHIATPLSALVAARTGKKRPPLSVVHLWCEPVWLKKDVILQREATAFLSGLREEGGKVVRLPFGDASSPSVFQWDSFLQHLADSELKDADGSLYVVYLLCPKMKGGREGYPKFDVNKQIEDLQLQTKYIRVVYKILFFDSEEDGPSFVSAERAETASKVAGRGKGRFGRGQEEAAASAAAKVSERSAALGEFSSLSVLEKSVLDIKRHLQTVPAAETAWFFRLTPETLTETFGNLREELRTLEEQVRSWREWKTPRPEGMNECGFVKRLWEPPQWDARVCSDSSLHQGGGSAVRVDGQLSLVVYDSHAWRAIRQKLQEMEEQQHQQKVGTGGEKFRMSPERRKALDDEAVGLMIRAQMSGFQHVLALLSDLRLWCGGDFHRIVSFGPLVFQLGGSVQGAIARLLSRHSEAVGRESEDRRHPDVIQKERSEGNYPEELPQDVVRSCRQISAKLQKIVSDLKTLSAVAARTGRGRAVSRWFQRMLQLRFMKAAVRRGATVAEGADRDEALEILGDDCLLNLPLRGMPLSLLPTDASVAEPWNVVVLSTSFKKEIKLPEVFVANEYPEAEGMEASEEGGGGKKKKSGGMGNNADLLPFEDSISTLVRDCERGIPPEGEGENEKEKRRLETLVRAFYSYTFTRSVFCFQWAQPAALCVCTWVSAVEALFLGLKARKGKPPPCGESVEQQAARDAQLLCFCLEMARRVRNICDAHWGFFQPFLSSLVHALEPLDESTGEGERRDPSELLSTKNGCLSMVIPLACLLWQSDVIFRLGPDGKAKSSPVLSRFAFALLGEAIQRACKAHLKSTGKTKGEALRETLQVDIRTFGKDLEKEQHPLVGAEGERQRQREIPETFEDWERDGLVGLVDINKATIHTGKVFLKKRYTNCSAFAVVAVFGFVRLLREFENRRGRLNSDVPLSLPVRDVSSFCPSSSSSSSHQPPATQTPSGDREVSAGSVGSEWEKVHPAAFPQQSLGGLEIKEGGEEEDVDFEFPPRLPSPRGPRRRSSLTLGVPREESLSVSSLDPVAVGELLRSFTDSVSMKGFLVDHLPQEQERGRTVQVALYLEAVEGRGGAVWGAKGDFDPRQILASHVRKQLDEAKASASQLRFGFELGEFSHVFSI</sequence>
<accession>A0A0G4G1U9</accession>
<dbReference type="VEuPathDB" id="CryptoDB:Cvel_19759"/>
<feature type="region of interest" description="Disordered" evidence="2">
    <location>
        <begin position="701"/>
        <end position="722"/>
    </location>
</feature>
<feature type="region of interest" description="Disordered" evidence="2">
    <location>
        <begin position="1218"/>
        <end position="1246"/>
    </location>
</feature>
<feature type="coiled-coil region" evidence="1">
    <location>
        <begin position="256"/>
        <end position="283"/>
    </location>
</feature>
<evidence type="ECO:0008006" key="4">
    <source>
        <dbReference type="Google" id="ProtNLM"/>
    </source>
</evidence>
<evidence type="ECO:0000256" key="1">
    <source>
        <dbReference type="SAM" id="Coils"/>
    </source>
</evidence>
<feature type="compositionally biased region" description="Basic and acidic residues" evidence="2">
    <location>
        <begin position="701"/>
        <end position="721"/>
    </location>
</feature>
<evidence type="ECO:0000256" key="2">
    <source>
        <dbReference type="SAM" id="MobiDB-lite"/>
    </source>
</evidence>
<name>A0A0G4G1U9_9ALVE</name>
<keyword evidence="1" id="KW-0175">Coiled coil</keyword>
<feature type="region of interest" description="Disordered" evidence="2">
    <location>
        <begin position="859"/>
        <end position="878"/>
    </location>
</feature>
<dbReference type="EMBL" id="CDMZ01000807">
    <property type="protein sequence ID" value="CEM21861.1"/>
    <property type="molecule type" value="Genomic_DNA"/>
</dbReference>
<evidence type="ECO:0000313" key="3">
    <source>
        <dbReference type="EMBL" id="CEM21861.1"/>
    </source>
</evidence>
<dbReference type="SUPFAM" id="SSF56399">
    <property type="entry name" value="ADP-ribosylation"/>
    <property type="match status" value="1"/>
</dbReference>
<organism evidence="3">
    <name type="scientific">Chromera velia CCMP2878</name>
    <dbReference type="NCBI Taxonomy" id="1169474"/>
    <lineage>
        <taxon>Eukaryota</taxon>
        <taxon>Sar</taxon>
        <taxon>Alveolata</taxon>
        <taxon>Colpodellida</taxon>
        <taxon>Chromeraceae</taxon>
        <taxon>Chromera</taxon>
    </lineage>
</organism>